<proteinExistence type="predicted"/>
<protein>
    <submittedName>
        <fullName evidence="1">Uncharacterized protein</fullName>
    </submittedName>
</protein>
<evidence type="ECO:0000313" key="1">
    <source>
        <dbReference type="EMBL" id="CAD5239344.1"/>
    </source>
</evidence>
<reference evidence="1 2" key="1">
    <citation type="submission" date="2020-09" db="EMBL/GenBank/DDBJ databases">
        <authorList>
            <person name="Jameson E."/>
        </authorList>
    </citation>
    <scope>NUCLEOTIDE SEQUENCE [LARGE SCALE GENOMIC DNA]</scope>
</reference>
<dbReference type="EMBL" id="LR881116">
    <property type="protein sequence ID" value="CAD5239344.1"/>
    <property type="molecule type" value="Genomic_DNA"/>
</dbReference>
<dbReference type="Proteomes" id="UP000596349">
    <property type="component" value="Chromosome"/>
</dbReference>
<accession>A0A7R8R5T7</accession>
<sequence>MSRVEKLQHIYNLVKKADQKKLSELSEEEYQAVLFCCSAMPAKLDGVQAKSDIHNGKETTFQPPYKWLASNIQQMVGKVTGFSNRKTPNIFIDVTPRTPEFTKDWRDALDSFPSWKVFYKPDDETYAHLPFLKHPGYTVEDPSSGVNFKDFKCTDENIAYGLMRTSVRIAMNHELDKQDLAVIALCKDRYIKVKRIAEKLSVLSCFETIRDCEPDGEYPKGSLYWKDVKHLGLSEEAVFLGLVVTGRFLRLQEK</sequence>
<organism evidence="1 2">
    <name type="scientific">Klebsiella phage vB_KaS-Veronica</name>
    <dbReference type="NCBI Taxonomy" id="2762824"/>
    <lineage>
        <taxon>Viruses</taxon>
        <taxon>Duplodnaviria</taxon>
        <taxon>Heunggongvirae</taxon>
        <taxon>Uroviricota</taxon>
        <taxon>Caudoviricetes</taxon>
        <taxon>Demerecviridae</taxon>
        <taxon>Sugarlandvirus</taxon>
        <taxon>Sugarlandvirus veronica</taxon>
    </lineage>
</organism>
<name>A0A7R8R5T7_9CAUD</name>
<gene>
    <name evidence="1" type="ORF">EKKBBHHG_00002</name>
</gene>
<evidence type="ECO:0000313" key="2">
    <source>
        <dbReference type="Proteomes" id="UP000596349"/>
    </source>
</evidence>
<keyword evidence="2" id="KW-1185">Reference proteome</keyword>